<dbReference type="Pfam" id="PF13920">
    <property type="entry name" value="zf-C3HC4_3"/>
    <property type="match status" value="1"/>
</dbReference>
<comment type="caution">
    <text evidence="6">The sequence shown here is derived from an EMBL/GenBank/DDBJ whole genome shotgun (WGS) entry which is preliminary data.</text>
</comment>
<dbReference type="OrthoDB" id="6381204at2759"/>
<keyword evidence="1 3" id="KW-0479">Metal-binding</keyword>
<dbReference type="PROSITE" id="PS50089">
    <property type="entry name" value="ZF_RING_2"/>
    <property type="match status" value="1"/>
</dbReference>
<reference evidence="6 7" key="1">
    <citation type="submission" date="2020-08" db="EMBL/GenBank/DDBJ databases">
        <authorList>
            <person name="Koutsovoulos G."/>
            <person name="Danchin GJ E."/>
        </authorList>
    </citation>
    <scope>NUCLEOTIDE SEQUENCE [LARGE SCALE GENOMIC DNA]</scope>
</reference>
<keyword evidence="2" id="KW-0862">Zinc</keyword>
<dbReference type="InterPro" id="IPR001841">
    <property type="entry name" value="Znf_RING"/>
</dbReference>
<feature type="region of interest" description="Disordered" evidence="4">
    <location>
        <begin position="99"/>
        <end position="120"/>
    </location>
</feature>
<evidence type="ECO:0000256" key="4">
    <source>
        <dbReference type="SAM" id="MobiDB-lite"/>
    </source>
</evidence>
<dbReference type="Proteomes" id="UP000580250">
    <property type="component" value="Unassembled WGS sequence"/>
</dbReference>
<evidence type="ECO:0000256" key="2">
    <source>
        <dbReference type="ARBA" id="ARBA00022833"/>
    </source>
</evidence>
<sequence>MLTGLINAVRRKIHNLNEEKENDSLSFDCDKQHNNKCRFMLLGQQGTSQHLHQQDYDSKKTKLSTQKSVETPSKRKLMSRRQSNKENNNIVAMENNYNNNNVGRWKRSNSGGGGGEKPPKVTTMERIEKLKERFQQESTEDEMDSNIPDESSDRCCICLTQRATVRTYPCGHQVFCRLCAITLIQTLYKSGSEEMRCIICRVNIIALRHQDFKRVNPPVINQTQNEATHWRCSYNRKRLYND</sequence>
<dbReference type="EMBL" id="CAJEWN010000209">
    <property type="protein sequence ID" value="CAD2172961.1"/>
    <property type="molecule type" value="Genomic_DNA"/>
</dbReference>
<proteinExistence type="predicted"/>
<accession>A0A6V7VFJ4</accession>
<dbReference type="AlphaFoldDB" id="A0A6V7VFJ4"/>
<evidence type="ECO:0000313" key="7">
    <source>
        <dbReference type="Proteomes" id="UP000580250"/>
    </source>
</evidence>
<evidence type="ECO:0000259" key="5">
    <source>
        <dbReference type="PROSITE" id="PS50089"/>
    </source>
</evidence>
<dbReference type="SMART" id="SM00184">
    <property type="entry name" value="RING"/>
    <property type="match status" value="1"/>
</dbReference>
<dbReference type="GO" id="GO:0008270">
    <property type="term" value="F:zinc ion binding"/>
    <property type="evidence" value="ECO:0007669"/>
    <property type="project" value="UniProtKB-KW"/>
</dbReference>
<dbReference type="SUPFAM" id="SSF57850">
    <property type="entry name" value="RING/U-box"/>
    <property type="match status" value="1"/>
</dbReference>
<evidence type="ECO:0000256" key="3">
    <source>
        <dbReference type="PROSITE-ProRule" id="PRU00175"/>
    </source>
</evidence>
<evidence type="ECO:0000256" key="1">
    <source>
        <dbReference type="ARBA" id="ARBA00022771"/>
    </source>
</evidence>
<dbReference type="InterPro" id="IPR013083">
    <property type="entry name" value="Znf_RING/FYVE/PHD"/>
</dbReference>
<gene>
    <name evidence="6" type="ORF">MENT_LOCUS24540</name>
</gene>
<name>A0A6V7VFJ4_MELEN</name>
<feature type="region of interest" description="Disordered" evidence="4">
    <location>
        <begin position="50"/>
        <end position="85"/>
    </location>
</feature>
<organism evidence="6 7">
    <name type="scientific">Meloidogyne enterolobii</name>
    <name type="common">Root-knot nematode worm</name>
    <name type="synonym">Meloidogyne mayaguensis</name>
    <dbReference type="NCBI Taxonomy" id="390850"/>
    <lineage>
        <taxon>Eukaryota</taxon>
        <taxon>Metazoa</taxon>
        <taxon>Ecdysozoa</taxon>
        <taxon>Nematoda</taxon>
        <taxon>Chromadorea</taxon>
        <taxon>Rhabditida</taxon>
        <taxon>Tylenchina</taxon>
        <taxon>Tylenchomorpha</taxon>
        <taxon>Tylenchoidea</taxon>
        <taxon>Meloidogynidae</taxon>
        <taxon>Meloidogyninae</taxon>
        <taxon>Meloidogyne</taxon>
    </lineage>
</organism>
<protein>
    <recommendedName>
        <fullName evidence="5">RING-type domain-containing protein</fullName>
    </recommendedName>
</protein>
<dbReference type="Gene3D" id="3.30.40.10">
    <property type="entry name" value="Zinc/RING finger domain, C3HC4 (zinc finger)"/>
    <property type="match status" value="1"/>
</dbReference>
<evidence type="ECO:0000313" key="6">
    <source>
        <dbReference type="EMBL" id="CAD2172961.1"/>
    </source>
</evidence>
<keyword evidence="1 3" id="KW-0863">Zinc-finger</keyword>
<feature type="domain" description="RING-type" evidence="5">
    <location>
        <begin position="155"/>
        <end position="201"/>
    </location>
</feature>